<keyword evidence="2" id="KW-0342">GTP-binding</keyword>
<keyword evidence="5" id="KW-0396">Initiation factor</keyword>
<proteinExistence type="predicted"/>
<feature type="compositionally biased region" description="Basic residues" evidence="3">
    <location>
        <begin position="58"/>
        <end position="83"/>
    </location>
</feature>
<name>A0A7V2AUJ5_UNCEI</name>
<dbReference type="EMBL" id="DSEC01000233">
    <property type="protein sequence ID" value="HER43462.1"/>
    <property type="molecule type" value="Genomic_DNA"/>
</dbReference>
<evidence type="ECO:0000259" key="4">
    <source>
        <dbReference type="Pfam" id="PF04760"/>
    </source>
</evidence>
<evidence type="ECO:0000256" key="3">
    <source>
        <dbReference type="SAM" id="MobiDB-lite"/>
    </source>
</evidence>
<dbReference type="GO" id="GO:0005525">
    <property type="term" value="F:GTP binding"/>
    <property type="evidence" value="ECO:0007669"/>
    <property type="project" value="UniProtKB-KW"/>
</dbReference>
<accession>A0A7V2AUJ5</accession>
<dbReference type="Proteomes" id="UP000886069">
    <property type="component" value="Unassembled WGS sequence"/>
</dbReference>
<feature type="non-terminal residue" evidence="5">
    <location>
        <position position="252"/>
    </location>
</feature>
<dbReference type="AlphaFoldDB" id="A0A7V2AUJ5"/>
<evidence type="ECO:0000313" key="5">
    <source>
        <dbReference type="EMBL" id="HER43462.1"/>
    </source>
</evidence>
<dbReference type="Pfam" id="PF04760">
    <property type="entry name" value="IF2_N"/>
    <property type="match status" value="2"/>
</dbReference>
<feature type="compositionally biased region" description="Basic and acidic residues" evidence="3">
    <location>
        <begin position="84"/>
        <end position="98"/>
    </location>
</feature>
<gene>
    <name evidence="5" type="ORF">ENO08_03285</name>
</gene>
<evidence type="ECO:0000256" key="1">
    <source>
        <dbReference type="ARBA" id="ARBA00022741"/>
    </source>
</evidence>
<feature type="region of interest" description="Disordered" evidence="3">
    <location>
        <begin position="58"/>
        <end position="125"/>
    </location>
</feature>
<dbReference type="PANTHER" id="PTHR43381">
    <property type="entry name" value="TRANSLATION INITIATION FACTOR IF-2-RELATED"/>
    <property type="match status" value="1"/>
</dbReference>
<evidence type="ECO:0000256" key="2">
    <source>
        <dbReference type="ARBA" id="ARBA00023134"/>
    </source>
</evidence>
<dbReference type="PANTHER" id="PTHR43381:SF5">
    <property type="entry name" value="TR-TYPE G DOMAIN-CONTAINING PROTEIN"/>
    <property type="match status" value="1"/>
</dbReference>
<comment type="caution">
    <text evidence="5">The sequence shown here is derived from an EMBL/GenBank/DDBJ whole genome shotgun (WGS) entry which is preliminary data.</text>
</comment>
<protein>
    <submittedName>
        <fullName evidence="5">Translation initiation factor IF-2</fullName>
    </submittedName>
</protein>
<dbReference type="InterPro" id="IPR027417">
    <property type="entry name" value="P-loop_NTPase"/>
</dbReference>
<feature type="domain" description="Translation initiation factor IF-2 N-terminal" evidence="4">
    <location>
        <begin position="1"/>
        <end position="40"/>
    </location>
</feature>
<dbReference type="InterPro" id="IPR006847">
    <property type="entry name" value="IF2_N"/>
</dbReference>
<reference evidence="5" key="1">
    <citation type="journal article" date="2020" name="mSystems">
        <title>Genome- and Community-Level Interaction Insights into Carbon Utilization and Element Cycling Functions of Hydrothermarchaeota in Hydrothermal Sediment.</title>
        <authorList>
            <person name="Zhou Z."/>
            <person name="Liu Y."/>
            <person name="Xu W."/>
            <person name="Pan J."/>
            <person name="Luo Z.H."/>
            <person name="Li M."/>
        </authorList>
    </citation>
    <scope>NUCLEOTIDE SEQUENCE [LARGE SCALE GENOMIC DNA]</scope>
    <source>
        <strain evidence="5">SpSt-1233</strain>
    </source>
</reference>
<dbReference type="GO" id="GO:0003743">
    <property type="term" value="F:translation initiation factor activity"/>
    <property type="evidence" value="ECO:0007669"/>
    <property type="project" value="UniProtKB-KW"/>
</dbReference>
<feature type="domain" description="Translation initiation factor IF-2 N-terminal" evidence="4">
    <location>
        <begin position="133"/>
        <end position="182"/>
    </location>
</feature>
<dbReference type="GO" id="GO:0005737">
    <property type="term" value="C:cytoplasm"/>
    <property type="evidence" value="ECO:0007669"/>
    <property type="project" value="TreeGrafter"/>
</dbReference>
<organism evidence="5">
    <name type="scientific">Eiseniibacteriota bacterium</name>
    <dbReference type="NCBI Taxonomy" id="2212470"/>
    <lineage>
        <taxon>Bacteria</taxon>
        <taxon>Candidatus Eiseniibacteriota</taxon>
    </lineage>
</organism>
<keyword evidence="1" id="KW-0547">Nucleotide-binding</keyword>
<dbReference type="InterPro" id="IPR015760">
    <property type="entry name" value="TIF_IF2"/>
</dbReference>
<sequence length="252" mass="28752">MGKIRVYELARKYEISSEALIKILVKEGITVKSHMSTVEDRVEVLVEQHINRIRAATKREVKKKVKKEKPAKKPAKGRRRKPEKTKETDQKAVKESVKRTLAKLEITRRSKRRKRKDEAEEVEEARNVVKLPEFSTVADLAQHLGVEPTEIIQRCLNLGLMVTINQRLDAETINMIADDYGYQIEFAETYDDGIVAEKKKARPERMSHRPPVVTIMGHVDHGKTSLLDVIRKSNIIAGEKGGITQHIGAYEV</sequence>
<dbReference type="Gene3D" id="1.10.10.2480">
    <property type="match status" value="1"/>
</dbReference>
<dbReference type="SUPFAM" id="SSF52540">
    <property type="entry name" value="P-loop containing nucleoside triphosphate hydrolases"/>
    <property type="match status" value="1"/>
</dbReference>
<dbReference type="Gene3D" id="3.40.50.300">
    <property type="entry name" value="P-loop containing nucleotide triphosphate hydrolases"/>
    <property type="match status" value="1"/>
</dbReference>
<keyword evidence="5" id="KW-0648">Protein biosynthesis</keyword>